<dbReference type="AlphaFoldDB" id="A0A9N9D6C4"/>
<dbReference type="Proteomes" id="UP000789739">
    <property type="component" value="Unassembled WGS sequence"/>
</dbReference>
<evidence type="ECO:0000313" key="1">
    <source>
        <dbReference type="EMBL" id="CAG8626833.1"/>
    </source>
</evidence>
<evidence type="ECO:0000313" key="2">
    <source>
        <dbReference type="Proteomes" id="UP000789739"/>
    </source>
</evidence>
<name>A0A9N9D6C4_9GLOM</name>
<comment type="caution">
    <text evidence="1">The sequence shown here is derived from an EMBL/GenBank/DDBJ whole genome shotgun (WGS) entry which is preliminary data.</text>
</comment>
<dbReference type="EMBL" id="CAJVPI010001795">
    <property type="protein sequence ID" value="CAG8626833.1"/>
    <property type="molecule type" value="Genomic_DNA"/>
</dbReference>
<accession>A0A9N9D6C4</accession>
<organism evidence="1 2">
    <name type="scientific">Paraglomus brasilianum</name>
    <dbReference type="NCBI Taxonomy" id="144538"/>
    <lineage>
        <taxon>Eukaryota</taxon>
        <taxon>Fungi</taxon>
        <taxon>Fungi incertae sedis</taxon>
        <taxon>Mucoromycota</taxon>
        <taxon>Glomeromycotina</taxon>
        <taxon>Glomeromycetes</taxon>
        <taxon>Paraglomerales</taxon>
        <taxon>Paraglomeraceae</taxon>
        <taxon>Paraglomus</taxon>
    </lineage>
</organism>
<sequence>MGAITTDVEKPLSSDQIKKNVNNLKRKLGKDTSPLYQRLCSDVNEISVHDLTWKDPFASQVISDKSTLVQKLPGHLKKAFMKPSRLMKPTLTPRIKALCREFESEEEITCVVKEIFSVLEDIWNNPALDSEVSKSLNEGTYQSTVIVPAIRAVLGNLPFRTSSFISTSERQSVASADRKGSGQMGRRPDIMLTVRYLDVIFELMDKINIHKYYHIQSAKIPVRISDED</sequence>
<reference evidence="1" key="1">
    <citation type="submission" date="2021-06" db="EMBL/GenBank/DDBJ databases">
        <authorList>
            <person name="Kallberg Y."/>
            <person name="Tangrot J."/>
            <person name="Rosling A."/>
        </authorList>
    </citation>
    <scope>NUCLEOTIDE SEQUENCE</scope>
    <source>
        <strain evidence="1">BR232B</strain>
    </source>
</reference>
<gene>
    <name evidence="1" type="ORF">PBRASI_LOCUS9024</name>
</gene>
<keyword evidence="2" id="KW-1185">Reference proteome</keyword>
<feature type="non-terminal residue" evidence="1">
    <location>
        <position position="1"/>
    </location>
</feature>
<protein>
    <submittedName>
        <fullName evidence="1">5287_t:CDS:1</fullName>
    </submittedName>
</protein>
<proteinExistence type="predicted"/>
<dbReference type="OrthoDB" id="2399827at2759"/>